<keyword evidence="1" id="KW-1133">Transmembrane helix</keyword>
<dbReference type="HOGENOM" id="CLU_1766787_0_0_0"/>
<feature type="transmembrane region" description="Helical" evidence="1">
    <location>
        <begin position="64"/>
        <end position="83"/>
    </location>
</feature>
<proteinExistence type="predicted"/>
<dbReference type="EMBL" id="CP003364">
    <property type="protein sequence ID" value="AGA28975.1"/>
    <property type="molecule type" value="Genomic_DNA"/>
</dbReference>
<accession>L0DJF4</accession>
<protein>
    <submittedName>
        <fullName evidence="2">Uncharacterized protein</fullName>
    </submittedName>
</protein>
<name>L0DJF4_SINAD</name>
<organism evidence="2 3">
    <name type="scientific">Singulisphaera acidiphila (strain ATCC BAA-1392 / DSM 18658 / VKM B-2454 / MOB10)</name>
    <dbReference type="NCBI Taxonomy" id="886293"/>
    <lineage>
        <taxon>Bacteria</taxon>
        <taxon>Pseudomonadati</taxon>
        <taxon>Planctomycetota</taxon>
        <taxon>Planctomycetia</taxon>
        <taxon>Isosphaerales</taxon>
        <taxon>Isosphaeraceae</taxon>
        <taxon>Singulisphaera</taxon>
    </lineage>
</organism>
<gene>
    <name evidence="2" type="ordered locus">Sinac_4815</name>
</gene>
<feature type="transmembrane region" description="Helical" evidence="1">
    <location>
        <begin position="26"/>
        <end position="52"/>
    </location>
</feature>
<keyword evidence="3" id="KW-1185">Reference proteome</keyword>
<evidence type="ECO:0000256" key="1">
    <source>
        <dbReference type="SAM" id="Phobius"/>
    </source>
</evidence>
<sequence>MSTHRCCETGPSGPERRSLAHRCRSSAGWIIPGAILAFLPKCPACLAAYVAIGTGVGLSVSTATSLRMVLLVLCVTSLSYSVASRLRRYIVGASTTLQSRPTTYNSLPSDGTWAWDAGIRSISGSPEGAAVNSQGRKSLDAIQTRIS</sequence>
<dbReference type="KEGG" id="saci:Sinac_4815"/>
<keyword evidence="1" id="KW-0812">Transmembrane</keyword>
<evidence type="ECO:0000313" key="3">
    <source>
        <dbReference type="Proteomes" id="UP000010798"/>
    </source>
</evidence>
<dbReference type="Proteomes" id="UP000010798">
    <property type="component" value="Chromosome"/>
</dbReference>
<dbReference type="eggNOG" id="ENOG5033A4H">
    <property type="taxonomic scope" value="Bacteria"/>
</dbReference>
<reference evidence="2 3" key="1">
    <citation type="submission" date="2012-02" db="EMBL/GenBank/DDBJ databases">
        <title>Complete sequence of chromosome of Singulisphaera acidiphila DSM 18658.</title>
        <authorList>
            <consortium name="US DOE Joint Genome Institute (JGI-PGF)"/>
            <person name="Lucas S."/>
            <person name="Copeland A."/>
            <person name="Lapidus A."/>
            <person name="Glavina del Rio T."/>
            <person name="Dalin E."/>
            <person name="Tice H."/>
            <person name="Bruce D."/>
            <person name="Goodwin L."/>
            <person name="Pitluck S."/>
            <person name="Peters L."/>
            <person name="Ovchinnikova G."/>
            <person name="Chertkov O."/>
            <person name="Kyrpides N."/>
            <person name="Mavromatis K."/>
            <person name="Ivanova N."/>
            <person name="Brettin T."/>
            <person name="Detter J.C."/>
            <person name="Han C."/>
            <person name="Larimer F."/>
            <person name="Land M."/>
            <person name="Hauser L."/>
            <person name="Markowitz V."/>
            <person name="Cheng J.-F."/>
            <person name="Hugenholtz P."/>
            <person name="Woyke T."/>
            <person name="Wu D."/>
            <person name="Tindall B."/>
            <person name="Pomrenke H."/>
            <person name="Brambilla E."/>
            <person name="Klenk H.-P."/>
            <person name="Eisen J.A."/>
        </authorList>
    </citation>
    <scope>NUCLEOTIDE SEQUENCE [LARGE SCALE GENOMIC DNA]</scope>
    <source>
        <strain evidence="3">ATCC BAA-1392 / DSM 18658 / VKM B-2454 / MOB10</strain>
    </source>
</reference>
<evidence type="ECO:0000313" key="2">
    <source>
        <dbReference type="EMBL" id="AGA28975.1"/>
    </source>
</evidence>
<keyword evidence="1" id="KW-0472">Membrane</keyword>
<dbReference type="STRING" id="886293.Sinac_4815"/>
<dbReference type="AlphaFoldDB" id="L0DJF4"/>